<proteinExistence type="predicted"/>
<evidence type="ECO:0000313" key="3">
    <source>
        <dbReference type="EMBL" id="USQ15621.1"/>
    </source>
</evidence>
<dbReference type="EMBL" id="CP071529">
    <property type="protein sequence ID" value="USQ15621.1"/>
    <property type="molecule type" value="Genomic_DNA"/>
</dbReference>
<name>A0ABY4YDD7_9GAMM</name>
<reference evidence="2" key="1">
    <citation type="submission" date="2021-03" db="EMBL/GenBank/DDBJ databases">
        <title>Legionella lytica PCM 2298.</title>
        <authorList>
            <person name="Koper P."/>
        </authorList>
    </citation>
    <scope>NUCLEOTIDE SEQUENCE</scope>
    <source>
        <strain evidence="2">PCM 2298</strain>
        <plasmid evidence="2">pLlyPCM2298_1</plasmid>
        <plasmid evidence="3">pLlyPCM2298_2</plasmid>
    </source>
</reference>
<dbReference type="Pfam" id="PF01526">
    <property type="entry name" value="DDE_Tnp_Tn3"/>
    <property type="match status" value="1"/>
</dbReference>
<evidence type="ECO:0000259" key="1">
    <source>
        <dbReference type="Pfam" id="PF01526"/>
    </source>
</evidence>
<protein>
    <submittedName>
        <fullName evidence="2">Tn3 family transposase</fullName>
    </submittedName>
</protein>
<dbReference type="EMBL" id="CP071528">
    <property type="protein sequence ID" value="USQ15499.1"/>
    <property type="molecule type" value="Genomic_DNA"/>
</dbReference>
<geneLocation type="plasmid" evidence="3 4">
    <name>pLlyPCM2298_2</name>
</geneLocation>
<gene>
    <name evidence="2" type="ORF">J2N86_14790</name>
    <name evidence="3" type="ORF">J2N86_15850</name>
</gene>
<keyword evidence="4" id="KW-1185">Reference proteome</keyword>
<dbReference type="InterPro" id="IPR002513">
    <property type="entry name" value="Tn3_Tnp_DDE_dom"/>
</dbReference>
<dbReference type="Proteomes" id="UP001057474">
    <property type="component" value="Plasmid pLlyPCM2298_1"/>
</dbReference>
<sequence>MRKALLQVSGKKILGKSENALEISNQCNRILACCIIYYNASLLSELLVQSEMAGNAELVRQIKDGHPLLGSILACMEILFFPQAMNFLI</sequence>
<accession>A0ABY4YDD7</accession>
<keyword evidence="2" id="KW-0614">Plasmid</keyword>
<organism evidence="2 4">
    <name type="scientific">Legionella lytica</name>
    <dbReference type="NCBI Taxonomy" id="96232"/>
    <lineage>
        <taxon>Bacteria</taxon>
        <taxon>Pseudomonadati</taxon>
        <taxon>Pseudomonadota</taxon>
        <taxon>Gammaproteobacteria</taxon>
        <taxon>Legionellales</taxon>
        <taxon>Legionellaceae</taxon>
        <taxon>Legionella</taxon>
    </lineage>
</organism>
<dbReference type="Proteomes" id="UP001057474">
    <property type="component" value="Plasmid pLlyPCM2298_2"/>
</dbReference>
<feature type="domain" description="Tn3 transposase DDE" evidence="1">
    <location>
        <begin position="2"/>
        <end position="57"/>
    </location>
</feature>
<geneLocation type="plasmid" evidence="2 4">
    <name>pLlyPCM2298_1</name>
</geneLocation>
<evidence type="ECO:0000313" key="2">
    <source>
        <dbReference type="EMBL" id="USQ15499.1"/>
    </source>
</evidence>
<evidence type="ECO:0000313" key="4">
    <source>
        <dbReference type="Proteomes" id="UP001057474"/>
    </source>
</evidence>